<dbReference type="InterPro" id="IPR010730">
    <property type="entry name" value="HET"/>
</dbReference>
<gene>
    <name evidence="2" type="ORF">B0T24DRAFT_627604</name>
</gene>
<sequence length="787" mass="88912">MGSEGDPCDGSDENQTWDESFMEAGEKEYDDVGSTCPDRFCTQRAFHFSTGVLTCLTCGSTDGDKVTPGTPWTYTGLRLETEFRLLLVRPSRPDQNDESVCCSLIHWRIQDQLDYEALSYTWADESGNAAKDREIDLGGFSLKVTANCEAALKRVRLDSRARVVWIDAVCINQANKAEQGHQVQLMPDIYSRAKRVLIYLGEATEQETKGLHHLPVLDHRGLSTANPQTLHMWTSAGQAVRSLFTRRYFSRVWILQEVALARSGVVLCGSSDVSWEHLREQVLGSHHYGRGIASQEIRELLPFVNRATGLPHVLAFGPPKLRDESDLLDLLDKARDSHATDPRDKVFAVFGMMQCAKSLGYTADYTESVEETYTRTAILLAEKFGLLAVLVRAVVCRQAFRALPAWVPDWSVPNALADTLSELTSKAEFGHGQFHLNKERNEINFIGARVCSLWAVLSSDLNIQVFTATQGNFLVQSYTDLEKLHRTLELPPGDGRYCYTVLRSENNLIYRNGTELQVALERQKGALQRKKDHVLGNREQSLLLSSGRDFKFLGLCIISHSSEMSVSKRNQYLLVEMLVERFAYILEHRTQDESSENKADEAESGTEQVFSKLEHQMEKDYSVPTWNEPLWLPGPSWRTGIGDWMKPKLEVISEIPAEEGTAKLWIGKRSGKKLTKTAIQTALGVLRLVRPEEAVERFQSRLFNTLEGWRSAWVEREGKHLEQFLATNLGRKVLYVIIHATPNGGAKTREEFKRIVGKNALLLVLPGEDDFLGKELLEFEQLQLLRE</sequence>
<protein>
    <submittedName>
        <fullName evidence="2">Heterokaryon incompatibility protein-domain-containing protein</fullName>
    </submittedName>
</protein>
<keyword evidence="3" id="KW-1185">Reference proteome</keyword>
<evidence type="ECO:0000313" key="3">
    <source>
        <dbReference type="Proteomes" id="UP001287356"/>
    </source>
</evidence>
<reference evidence="2" key="2">
    <citation type="submission" date="2023-06" db="EMBL/GenBank/DDBJ databases">
        <authorList>
            <consortium name="Lawrence Berkeley National Laboratory"/>
            <person name="Haridas S."/>
            <person name="Hensen N."/>
            <person name="Bonometti L."/>
            <person name="Westerberg I."/>
            <person name="Brannstrom I.O."/>
            <person name="Guillou S."/>
            <person name="Cros-Aarteil S."/>
            <person name="Calhoun S."/>
            <person name="Kuo A."/>
            <person name="Mondo S."/>
            <person name="Pangilinan J."/>
            <person name="Riley R."/>
            <person name="Labutti K."/>
            <person name="Andreopoulos B."/>
            <person name="Lipzen A."/>
            <person name="Chen C."/>
            <person name="Yanf M."/>
            <person name="Daum C."/>
            <person name="Ng V."/>
            <person name="Clum A."/>
            <person name="Steindorff A."/>
            <person name="Ohm R."/>
            <person name="Martin F."/>
            <person name="Silar P."/>
            <person name="Natvig D."/>
            <person name="Lalanne C."/>
            <person name="Gautier V."/>
            <person name="Ament-Velasquez S.L."/>
            <person name="Kruys A."/>
            <person name="Hutchinson M.I."/>
            <person name="Powell A.J."/>
            <person name="Barry K."/>
            <person name="Miller A.N."/>
            <person name="Grigoriev I.V."/>
            <person name="Debuchy R."/>
            <person name="Gladieux P."/>
            <person name="Thoren M.H."/>
            <person name="Johannesson H."/>
        </authorList>
    </citation>
    <scope>NUCLEOTIDE SEQUENCE</scope>
    <source>
        <strain evidence="2">CBS 958.72</strain>
    </source>
</reference>
<dbReference type="Proteomes" id="UP001287356">
    <property type="component" value="Unassembled WGS sequence"/>
</dbReference>
<feature type="domain" description="Heterokaryon incompatibility" evidence="1">
    <location>
        <begin position="115"/>
        <end position="257"/>
    </location>
</feature>
<evidence type="ECO:0000313" key="2">
    <source>
        <dbReference type="EMBL" id="KAK3370997.1"/>
    </source>
</evidence>
<dbReference type="PANTHER" id="PTHR24148">
    <property type="entry name" value="ANKYRIN REPEAT DOMAIN-CONTAINING PROTEIN 39 HOMOLOG-RELATED"/>
    <property type="match status" value="1"/>
</dbReference>
<comment type="caution">
    <text evidence="2">The sequence shown here is derived from an EMBL/GenBank/DDBJ whole genome shotgun (WGS) entry which is preliminary data.</text>
</comment>
<dbReference type="PANTHER" id="PTHR24148:SF73">
    <property type="entry name" value="HET DOMAIN PROTEIN (AFU_ORTHOLOGUE AFUA_8G01020)"/>
    <property type="match status" value="1"/>
</dbReference>
<accession>A0AAE0K7J3</accession>
<evidence type="ECO:0000259" key="1">
    <source>
        <dbReference type="Pfam" id="PF06985"/>
    </source>
</evidence>
<dbReference type="Pfam" id="PF06985">
    <property type="entry name" value="HET"/>
    <property type="match status" value="1"/>
</dbReference>
<proteinExistence type="predicted"/>
<reference evidence="2" key="1">
    <citation type="journal article" date="2023" name="Mol. Phylogenet. Evol.">
        <title>Genome-scale phylogeny and comparative genomics of the fungal order Sordariales.</title>
        <authorList>
            <person name="Hensen N."/>
            <person name="Bonometti L."/>
            <person name="Westerberg I."/>
            <person name="Brannstrom I.O."/>
            <person name="Guillou S."/>
            <person name="Cros-Aarteil S."/>
            <person name="Calhoun S."/>
            <person name="Haridas S."/>
            <person name="Kuo A."/>
            <person name="Mondo S."/>
            <person name="Pangilinan J."/>
            <person name="Riley R."/>
            <person name="LaButti K."/>
            <person name="Andreopoulos B."/>
            <person name="Lipzen A."/>
            <person name="Chen C."/>
            <person name="Yan M."/>
            <person name="Daum C."/>
            <person name="Ng V."/>
            <person name="Clum A."/>
            <person name="Steindorff A."/>
            <person name="Ohm R.A."/>
            <person name="Martin F."/>
            <person name="Silar P."/>
            <person name="Natvig D.O."/>
            <person name="Lalanne C."/>
            <person name="Gautier V."/>
            <person name="Ament-Velasquez S.L."/>
            <person name="Kruys A."/>
            <person name="Hutchinson M.I."/>
            <person name="Powell A.J."/>
            <person name="Barry K."/>
            <person name="Miller A.N."/>
            <person name="Grigoriev I.V."/>
            <person name="Debuchy R."/>
            <person name="Gladieux P."/>
            <person name="Hiltunen Thoren M."/>
            <person name="Johannesson H."/>
        </authorList>
    </citation>
    <scope>NUCLEOTIDE SEQUENCE</scope>
    <source>
        <strain evidence="2">CBS 958.72</strain>
    </source>
</reference>
<organism evidence="2 3">
    <name type="scientific">Lasiosphaeria ovina</name>
    <dbReference type="NCBI Taxonomy" id="92902"/>
    <lineage>
        <taxon>Eukaryota</taxon>
        <taxon>Fungi</taxon>
        <taxon>Dikarya</taxon>
        <taxon>Ascomycota</taxon>
        <taxon>Pezizomycotina</taxon>
        <taxon>Sordariomycetes</taxon>
        <taxon>Sordariomycetidae</taxon>
        <taxon>Sordariales</taxon>
        <taxon>Lasiosphaeriaceae</taxon>
        <taxon>Lasiosphaeria</taxon>
    </lineage>
</organism>
<dbReference type="AlphaFoldDB" id="A0AAE0K7J3"/>
<dbReference type="EMBL" id="JAULSN010000005">
    <property type="protein sequence ID" value="KAK3370997.1"/>
    <property type="molecule type" value="Genomic_DNA"/>
</dbReference>
<dbReference type="InterPro" id="IPR052895">
    <property type="entry name" value="HetReg/Transcr_Mod"/>
</dbReference>
<name>A0AAE0K7J3_9PEZI</name>